<dbReference type="Gene3D" id="2.30.30.280">
    <property type="entry name" value="Adenine nucleotide alpha hydrolases-like domains"/>
    <property type="match status" value="1"/>
</dbReference>
<keyword evidence="6 10" id="KW-0067">ATP-binding</keyword>
<dbReference type="Gene3D" id="2.40.30.10">
    <property type="entry name" value="Translation factors"/>
    <property type="match status" value="1"/>
</dbReference>
<feature type="binding site" evidence="10">
    <location>
        <position position="125"/>
    </location>
    <ligand>
        <name>ATP</name>
        <dbReference type="ChEBI" id="CHEBI:30616"/>
    </ligand>
</feature>
<dbReference type="Pfam" id="PF20259">
    <property type="entry name" value="tRNA_Me_trans_M"/>
    <property type="match status" value="1"/>
</dbReference>
<dbReference type="EC" id="2.8.1.13" evidence="10"/>
<organism evidence="13 14">
    <name type="scientific">Spiribacter salilacus</name>
    <dbReference type="NCBI Taxonomy" id="2664894"/>
    <lineage>
        <taxon>Bacteria</taxon>
        <taxon>Pseudomonadati</taxon>
        <taxon>Pseudomonadota</taxon>
        <taxon>Gammaproteobacteria</taxon>
        <taxon>Chromatiales</taxon>
        <taxon>Ectothiorhodospiraceae</taxon>
        <taxon>Spiribacter</taxon>
    </lineage>
</organism>
<evidence type="ECO:0000256" key="6">
    <source>
        <dbReference type="ARBA" id="ARBA00022840"/>
    </source>
</evidence>
<comment type="similarity">
    <text evidence="10">Belongs to the MnmA/TRMU family.</text>
</comment>
<dbReference type="PANTHER" id="PTHR11933">
    <property type="entry name" value="TRNA 5-METHYLAMINOMETHYL-2-THIOURIDYLATE -METHYLTRANSFERASE"/>
    <property type="match status" value="1"/>
</dbReference>
<dbReference type="NCBIfam" id="TIGR00420">
    <property type="entry name" value="trmU"/>
    <property type="match status" value="1"/>
</dbReference>
<keyword evidence="5 10" id="KW-0547">Nucleotide-binding</keyword>
<feature type="domain" description="tRNA-specific 2-thiouridylase MnmA-like central" evidence="12">
    <location>
        <begin position="206"/>
        <end position="272"/>
    </location>
</feature>
<comment type="caution">
    <text evidence="10">Lacks conserved residue(s) required for the propagation of feature annotation.</text>
</comment>
<feature type="active site" description="Nucleophile" evidence="10">
    <location>
        <position position="101"/>
    </location>
</feature>
<evidence type="ECO:0000256" key="1">
    <source>
        <dbReference type="ARBA" id="ARBA00022490"/>
    </source>
</evidence>
<dbReference type="GO" id="GO:0005737">
    <property type="term" value="C:cytoplasm"/>
    <property type="evidence" value="ECO:0007669"/>
    <property type="project" value="UniProtKB-SubCell"/>
</dbReference>
<comment type="subcellular location">
    <subcellularLocation>
        <location evidence="10">Cytoplasm</location>
    </subcellularLocation>
</comment>
<dbReference type="GO" id="GO:0103016">
    <property type="term" value="F:tRNA-uridine 2-sulfurtransferase activity"/>
    <property type="evidence" value="ECO:0007669"/>
    <property type="project" value="UniProtKB-EC"/>
</dbReference>
<dbReference type="EMBL" id="WJPP01000004">
    <property type="protein sequence ID" value="MRH78873.1"/>
    <property type="molecule type" value="Genomic_DNA"/>
</dbReference>
<accession>A0A6N7QU23</accession>
<evidence type="ECO:0000259" key="12">
    <source>
        <dbReference type="Pfam" id="PF20259"/>
    </source>
</evidence>
<evidence type="ECO:0000313" key="13">
    <source>
        <dbReference type="EMBL" id="MRH78873.1"/>
    </source>
</evidence>
<feature type="site" description="Interaction with tRNA" evidence="10">
    <location>
        <position position="126"/>
    </location>
</feature>
<dbReference type="InterPro" id="IPR023382">
    <property type="entry name" value="MnmA-like_central_sf"/>
</dbReference>
<dbReference type="GO" id="GO:0005524">
    <property type="term" value="F:ATP binding"/>
    <property type="evidence" value="ECO:0007669"/>
    <property type="project" value="UniProtKB-KW"/>
</dbReference>
<dbReference type="FunFam" id="2.30.30.280:FF:000001">
    <property type="entry name" value="tRNA-specific 2-thiouridylase MnmA"/>
    <property type="match status" value="1"/>
</dbReference>
<dbReference type="GO" id="GO:0002143">
    <property type="term" value="P:tRNA wobble position uridine thiolation"/>
    <property type="evidence" value="ECO:0007669"/>
    <property type="project" value="TreeGrafter"/>
</dbReference>
<comment type="catalytic activity">
    <reaction evidence="9 10">
        <text>S-sulfanyl-L-cysteinyl-[protein] + uridine(34) in tRNA + AH2 + ATP = 2-thiouridine(34) in tRNA + L-cysteinyl-[protein] + A + AMP + diphosphate + H(+)</text>
        <dbReference type="Rhea" id="RHEA:47032"/>
        <dbReference type="Rhea" id="RHEA-COMP:10131"/>
        <dbReference type="Rhea" id="RHEA-COMP:11726"/>
        <dbReference type="Rhea" id="RHEA-COMP:11727"/>
        <dbReference type="Rhea" id="RHEA-COMP:11728"/>
        <dbReference type="ChEBI" id="CHEBI:13193"/>
        <dbReference type="ChEBI" id="CHEBI:15378"/>
        <dbReference type="ChEBI" id="CHEBI:17499"/>
        <dbReference type="ChEBI" id="CHEBI:29950"/>
        <dbReference type="ChEBI" id="CHEBI:30616"/>
        <dbReference type="ChEBI" id="CHEBI:33019"/>
        <dbReference type="ChEBI" id="CHEBI:61963"/>
        <dbReference type="ChEBI" id="CHEBI:65315"/>
        <dbReference type="ChEBI" id="CHEBI:87170"/>
        <dbReference type="ChEBI" id="CHEBI:456215"/>
        <dbReference type="EC" id="2.8.1.13"/>
    </reaction>
</comment>
<proteinExistence type="inferred from homology"/>
<dbReference type="CDD" id="cd01998">
    <property type="entry name" value="MnmA_TRMU-like"/>
    <property type="match status" value="1"/>
</dbReference>
<dbReference type="FunFam" id="2.40.30.10:FF:000023">
    <property type="entry name" value="tRNA-specific 2-thiouridylase MnmA"/>
    <property type="match status" value="1"/>
</dbReference>
<name>A0A6N7QU23_9GAMM</name>
<dbReference type="InterPro" id="IPR004506">
    <property type="entry name" value="MnmA-like"/>
</dbReference>
<reference evidence="13 14" key="1">
    <citation type="submission" date="2019-11" db="EMBL/GenBank/DDBJ databases">
        <authorList>
            <person name="Zhang X.Y."/>
        </authorList>
    </citation>
    <scope>NUCLEOTIDE SEQUENCE [LARGE SCALE GENOMIC DNA]</scope>
    <source>
        <strain evidence="13 14">C176</strain>
    </source>
</reference>
<evidence type="ECO:0000256" key="8">
    <source>
        <dbReference type="ARBA" id="ARBA00023157"/>
    </source>
</evidence>
<evidence type="ECO:0000256" key="7">
    <source>
        <dbReference type="ARBA" id="ARBA00022884"/>
    </source>
</evidence>
<dbReference type="Proteomes" id="UP000433788">
    <property type="component" value="Unassembled WGS sequence"/>
</dbReference>
<dbReference type="AlphaFoldDB" id="A0A6N7QU23"/>
<evidence type="ECO:0000256" key="4">
    <source>
        <dbReference type="ARBA" id="ARBA00022694"/>
    </source>
</evidence>
<keyword evidence="1 10" id="KW-0963">Cytoplasm</keyword>
<evidence type="ECO:0000256" key="9">
    <source>
        <dbReference type="ARBA" id="ARBA00051542"/>
    </source>
</evidence>
<dbReference type="HAMAP" id="MF_00144">
    <property type="entry name" value="tRNA_thiouridyl_MnmA"/>
    <property type="match status" value="1"/>
</dbReference>
<keyword evidence="8" id="KW-1015">Disulfide bond</keyword>
<evidence type="ECO:0000256" key="5">
    <source>
        <dbReference type="ARBA" id="ARBA00022741"/>
    </source>
</evidence>
<dbReference type="SUPFAM" id="SSF52402">
    <property type="entry name" value="Adenine nucleotide alpha hydrolases-like"/>
    <property type="match status" value="1"/>
</dbReference>
<evidence type="ECO:0000256" key="3">
    <source>
        <dbReference type="ARBA" id="ARBA00022679"/>
    </source>
</evidence>
<feature type="site" description="Interaction with tRNA" evidence="10">
    <location>
        <position position="342"/>
    </location>
</feature>
<gene>
    <name evidence="10 13" type="primary">mnmA</name>
    <name evidence="13" type="ORF">GH984_09145</name>
</gene>
<dbReference type="NCBIfam" id="NF001138">
    <property type="entry name" value="PRK00143.1"/>
    <property type="match status" value="1"/>
</dbReference>
<evidence type="ECO:0000259" key="11">
    <source>
        <dbReference type="Pfam" id="PF20258"/>
    </source>
</evidence>
<dbReference type="Pfam" id="PF03054">
    <property type="entry name" value="tRNA_Me_trans"/>
    <property type="match status" value="1"/>
</dbReference>
<evidence type="ECO:0000256" key="2">
    <source>
        <dbReference type="ARBA" id="ARBA00022555"/>
    </source>
</evidence>
<dbReference type="FunFam" id="3.40.50.620:FF:000115">
    <property type="entry name" value="tRNA-specific 2-thiouridylase MnmA"/>
    <property type="match status" value="1"/>
</dbReference>
<keyword evidence="4 10" id="KW-0819">tRNA processing</keyword>
<feature type="domain" description="tRNA-specific 2-thiouridylase MnmA-like C-terminal" evidence="11">
    <location>
        <begin position="283"/>
        <end position="358"/>
    </location>
</feature>
<evidence type="ECO:0000313" key="14">
    <source>
        <dbReference type="Proteomes" id="UP000433788"/>
    </source>
</evidence>
<keyword evidence="2 10" id="KW-0820">tRNA-binding</keyword>
<keyword evidence="3 10" id="KW-0808">Transferase</keyword>
<feature type="active site" description="Cysteine persulfide intermediate" evidence="10">
    <location>
        <position position="197"/>
    </location>
</feature>
<feature type="region of interest" description="Interaction with target base in tRNA" evidence="10">
    <location>
        <begin position="96"/>
        <end position="98"/>
    </location>
</feature>
<feature type="binding site" evidence="10">
    <location>
        <position position="36"/>
    </location>
    <ligand>
        <name>ATP</name>
        <dbReference type="ChEBI" id="CHEBI:30616"/>
    </ligand>
</feature>
<dbReference type="PANTHER" id="PTHR11933:SF5">
    <property type="entry name" value="MITOCHONDRIAL TRNA-SPECIFIC 2-THIOURIDYLASE 1"/>
    <property type="match status" value="1"/>
</dbReference>
<dbReference type="InterPro" id="IPR014729">
    <property type="entry name" value="Rossmann-like_a/b/a_fold"/>
</dbReference>
<protein>
    <recommendedName>
        <fullName evidence="10">tRNA-specific 2-thiouridylase MnmA</fullName>
        <ecNumber evidence="10">2.8.1.13</ecNumber>
    </recommendedName>
</protein>
<feature type="region of interest" description="Interaction with tRNA" evidence="10">
    <location>
        <begin position="147"/>
        <end position="149"/>
    </location>
</feature>
<sequence>MTKLQKIIVGLSGGVDSAVAAQQLIEQGYQVEGLFMKNWEDDDTSTACTSEADHQDARQVADTLGIPLHHANFAANYREEVFAHCLQEFRAGRTPNPDILCNQRIKFRAFLHHAERLGADAVATGHYARIGHGPNGYTLERATDRRKDQTYFLYTLGQAQLAKALFPLADLLKTEVRKLADQAGFANHDKPDSTGICFIGPRDFRSFLGRYIDFSPGPMVTLTGEVIGEHVGLPFYTIGQRRGLDLGGRSGHAAAPWYVVDKDLTHNRLIVTQGHDHPALLSQWLTAIDLQWVDGAGPTTSLRCSARLRHGQNDAPALLEPMEAGRWCITFDNAQRAVAPGQSVVIYNGEQCLGGGIIDTRNRLDEETTRAFSQS</sequence>
<dbReference type="InterPro" id="IPR046884">
    <property type="entry name" value="MnmA-like_central"/>
</dbReference>
<keyword evidence="7 10" id="KW-0694">RNA-binding</keyword>
<keyword evidence="14" id="KW-1185">Reference proteome</keyword>
<evidence type="ECO:0000256" key="10">
    <source>
        <dbReference type="HAMAP-Rule" id="MF_00144"/>
    </source>
</evidence>
<feature type="binding site" evidence="10">
    <location>
        <begin position="10"/>
        <end position="17"/>
    </location>
    <ligand>
        <name>ATP</name>
        <dbReference type="ChEBI" id="CHEBI:30616"/>
    </ligand>
</feature>
<dbReference type="RefSeq" id="WP_153719894.1">
    <property type="nucleotide sequence ID" value="NZ_WJPP01000004.1"/>
</dbReference>
<comment type="caution">
    <text evidence="13">The sequence shown here is derived from an EMBL/GenBank/DDBJ whole genome shotgun (WGS) entry which is preliminary data.</text>
</comment>
<dbReference type="Pfam" id="PF20258">
    <property type="entry name" value="tRNA_Me_trans_C"/>
    <property type="match status" value="1"/>
</dbReference>
<dbReference type="InterPro" id="IPR046885">
    <property type="entry name" value="MnmA-like_C"/>
</dbReference>
<dbReference type="GO" id="GO:0000049">
    <property type="term" value="F:tRNA binding"/>
    <property type="evidence" value="ECO:0007669"/>
    <property type="project" value="UniProtKB-KW"/>
</dbReference>
<comment type="function">
    <text evidence="10">Catalyzes the 2-thiolation of uridine at the wobble position (U34) of tRNA, leading to the formation of s(2)U34.</text>
</comment>
<dbReference type="Gene3D" id="3.40.50.620">
    <property type="entry name" value="HUPs"/>
    <property type="match status" value="1"/>
</dbReference>